<comment type="caution">
    <text evidence="5">The sequence shown here is derived from an EMBL/GenBank/DDBJ whole genome shotgun (WGS) entry which is preliminary data.</text>
</comment>
<feature type="binding site" evidence="2">
    <location>
        <position position="143"/>
    </location>
    <ligand>
        <name>acetyl-CoA</name>
        <dbReference type="ChEBI" id="CHEBI:57288"/>
    </ligand>
</feature>
<dbReference type="SUPFAM" id="SSF51161">
    <property type="entry name" value="Trimeric LpxA-like enzymes"/>
    <property type="match status" value="1"/>
</dbReference>
<feature type="binding site" evidence="2">
    <location>
        <position position="67"/>
    </location>
    <ligand>
        <name>substrate</name>
    </ligand>
</feature>
<dbReference type="NCBIfam" id="TIGR03570">
    <property type="entry name" value="NeuD_NnaD"/>
    <property type="match status" value="1"/>
</dbReference>
<organism evidence="5 6">
    <name type="scientific">Mediterraneibacter gnavus</name>
    <name type="common">Ruminococcus gnavus</name>
    <dbReference type="NCBI Taxonomy" id="33038"/>
    <lineage>
        <taxon>Bacteria</taxon>
        <taxon>Bacillati</taxon>
        <taxon>Bacillota</taxon>
        <taxon>Clostridia</taxon>
        <taxon>Lachnospirales</taxon>
        <taxon>Lachnospiraceae</taxon>
        <taxon>Mediterraneibacter</taxon>
    </lineage>
</organism>
<dbReference type="InterPro" id="IPR011004">
    <property type="entry name" value="Trimer_LpxA-like_sf"/>
</dbReference>
<evidence type="ECO:0000313" key="6">
    <source>
        <dbReference type="Proteomes" id="UP001296580"/>
    </source>
</evidence>
<dbReference type="AlphaFoldDB" id="A0AAJ3KME3"/>
<dbReference type="PANTHER" id="PTHR43300:SF7">
    <property type="entry name" value="UDP-N-ACETYLBACILLOSAMINE N-ACETYLTRANSFERASE"/>
    <property type="match status" value="1"/>
</dbReference>
<feature type="active site" description="Proton acceptor" evidence="1">
    <location>
        <position position="134"/>
    </location>
</feature>
<feature type="binding site" evidence="2">
    <location>
        <begin position="33"/>
        <end position="34"/>
    </location>
    <ligand>
        <name>substrate</name>
    </ligand>
</feature>
<proteinExistence type="predicted"/>
<dbReference type="Pfam" id="PF17836">
    <property type="entry name" value="PglD_N"/>
    <property type="match status" value="1"/>
</dbReference>
<feature type="binding site" evidence="2">
    <location>
        <begin position="11"/>
        <end position="13"/>
    </location>
    <ligand>
        <name>substrate</name>
    </ligand>
</feature>
<name>A0AAJ3KME3_MEDGN</name>
<sequence length="205" mass="22204">MNDKIIIIGASGHGKVVADIAKLNGYKEIIFLDDDISKRQCGSYLVVGTTKEIKLYIKEYDLIVAIGNNFIREKITRILDQYGIKQRTLIHPSAVIDDTVTIEEGTVVMANVVINANTIIGKNCIINTASTVDHDCRVDDFVHISPGVNIAGTVRVGTRTWIGIGGIIANNVNICNECIIGAGAVVIKNIKQSGTYVGVPIRKVK</sequence>
<dbReference type="PANTHER" id="PTHR43300">
    <property type="entry name" value="ACETYLTRANSFERASE"/>
    <property type="match status" value="1"/>
</dbReference>
<dbReference type="InterPro" id="IPR020019">
    <property type="entry name" value="AcTrfase_PglD-like"/>
</dbReference>
<evidence type="ECO:0000256" key="1">
    <source>
        <dbReference type="PIRSR" id="PIRSR620019-1"/>
    </source>
</evidence>
<dbReference type="RefSeq" id="WP_101872294.1">
    <property type="nucleotide sequence ID" value="NZ_CACRUU010000070.1"/>
</dbReference>
<evidence type="ECO:0000313" key="4">
    <source>
        <dbReference type="EMBL" id="MCB5494880.1"/>
    </source>
</evidence>
<dbReference type="InterPro" id="IPR041561">
    <property type="entry name" value="PglD_N"/>
</dbReference>
<dbReference type="InterPro" id="IPR050179">
    <property type="entry name" value="Trans_hexapeptide_repeat"/>
</dbReference>
<dbReference type="Proteomes" id="UP001296580">
    <property type="component" value="Unassembled WGS sequence"/>
</dbReference>
<evidence type="ECO:0000256" key="2">
    <source>
        <dbReference type="PIRSR" id="PIRSR620019-2"/>
    </source>
</evidence>
<reference evidence="5" key="2">
    <citation type="submission" date="2020-02" db="EMBL/GenBank/DDBJ databases">
        <authorList>
            <person name="Littmann E."/>
            <person name="Sorbara M."/>
        </authorList>
    </citation>
    <scope>NUCLEOTIDE SEQUENCE</scope>
    <source>
        <strain evidence="5">MSK.15.32</strain>
    </source>
</reference>
<dbReference type="Gene3D" id="2.160.10.10">
    <property type="entry name" value="Hexapeptide repeat proteins"/>
    <property type="match status" value="1"/>
</dbReference>
<dbReference type="CDD" id="cd03360">
    <property type="entry name" value="LbH_AT_putative"/>
    <property type="match status" value="1"/>
</dbReference>
<accession>A0AAJ3KME3</accession>
<dbReference type="EMBL" id="JAJBNC010000025">
    <property type="protein sequence ID" value="MCB5494880.1"/>
    <property type="molecule type" value="Genomic_DNA"/>
</dbReference>
<reference evidence="5" key="1">
    <citation type="journal article" date="2020" name="Cell Host Microbe">
        <title>Functional and Genomic Variation between Human-Derived Isolates of Lachnospiraceae Reveals Inter- and Intra-Species Diversity.</title>
        <authorList>
            <person name="Sorbara M.T."/>
            <person name="Littmann E.R."/>
            <person name="Fontana E."/>
            <person name="Moody T.U."/>
            <person name="Kohout C.E."/>
            <person name="Gjonbalaj M."/>
            <person name="Eaton V."/>
            <person name="Seok R."/>
            <person name="Leiner I.M."/>
            <person name="Pamer E.G."/>
        </authorList>
    </citation>
    <scope>NUCLEOTIDE SEQUENCE</scope>
    <source>
        <strain evidence="5">MSK.15.32</strain>
    </source>
</reference>
<feature type="site" description="Increases basicity of active site His" evidence="1">
    <location>
        <position position="135"/>
    </location>
</feature>
<dbReference type="Proteomes" id="UP001297422">
    <property type="component" value="Unassembled WGS sequence"/>
</dbReference>
<protein>
    <submittedName>
        <fullName evidence="5">Acetyltransferase</fullName>
    </submittedName>
</protein>
<feature type="domain" description="PglD N-terminal" evidence="3">
    <location>
        <begin position="4"/>
        <end position="77"/>
    </location>
</feature>
<dbReference type="Gene3D" id="3.40.50.20">
    <property type="match status" value="1"/>
</dbReference>
<evidence type="ECO:0000313" key="5">
    <source>
        <dbReference type="EMBL" id="NSI58969.1"/>
    </source>
</evidence>
<evidence type="ECO:0000259" key="3">
    <source>
        <dbReference type="Pfam" id="PF17836"/>
    </source>
</evidence>
<dbReference type="EMBL" id="JAAIRV010000022">
    <property type="protein sequence ID" value="NSI58969.1"/>
    <property type="molecule type" value="Genomic_DNA"/>
</dbReference>
<reference evidence="4" key="3">
    <citation type="submission" date="2021-10" db="EMBL/GenBank/DDBJ databases">
        <title>Collection of gut derived symbiotic bacterial strains cultured from healthy donors.</title>
        <authorList>
            <person name="Lin H."/>
            <person name="Littmann E."/>
            <person name="Claire K."/>
            <person name="Pamer E."/>
        </authorList>
    </citation>
    <scope>NUCLEOTIDE SEQUENCE</scope>
    <source>
        <strain evidence="4">MSK.23.4</strain>
    </source>
</reference>
<feature type="binding site" evidence="2">
    <location>
        <position position="164"/>
    </location>
    <ligand>
        <name>acetyl-CoA</name>
        <dbReference type="ChEBI" id="CHEBI:57288"/>
    </ligand>
</feature>
<gene>
    <name evidence="5" type="ORF">G4993_11255</name>
    <name evidence="4" type="ORF">LIQ10_14270</name>
</gene>